<reference evidence="2 3" key="1">
    <citation type="submission" date="2018-11" db="EMBL/GenBank/DDBJ databases">
        <authorList>
            <consortium name="Pathogen Informatics"/>
        </authorList>
    </citation>
    <scope>NUCLEOTIDE SEQUENCE [LARGE SCALE GENOMIC DNA]</scope>
</reference>
<evidence type="ECO:0000256" key="1">
    <source>
        <dbReference type="SAM" id="MobiDB-lite"/>
    </source>
</evidence>
<protein>
    <submittedName>
        <fullName evidence="2">Uncharacterized protein</fullName>
    </submittedName>
</protein>
<dbReference type="Proteomes" id="UP000281553">
    <property type="component" value="Unassembled WGS sequence"/>
</dbReference>
<evidence type="ECO:0000313" key="2">
    <source>
        <dbReference type="EMBL" id="VDN14553.1"/>
    </source>
</evidence>
<dbReference type="AlphaFoldDB" id="A0A3P7LU86"/>
<keyword evidence="3" id="KW-1185">Reference proteome</keyword>
<proteinExistence type="predicted"/>
<name>A0A3P7LU86_DIBLA</name>
<sequence>MPPTYTPPPSVPDDINEDISDEEIAFLEGEDYEVVNEPDQDLGGYEDDASDMEDLAPQQDDCKFLLKKHNGKSEFNNKSEDFYKKIPGTPNWPELR</sequence>
<accession>A0A3P7LU86</accession>
<dbReference type="OrthoDB" id="10453966at2759"/>
<evidence type="ECO:0000313" key="3">
    <source>
        <dbReference type="Proteomes" id="UP000281553"/>
    </source>
</evidence>
<dbReference type="EMBL" id="UYRU01059616">
    <property type="protein sequence ID" value="VDN14553.1"/>
    <property type="molecule type" value="Genomic_DNA"/>
</dbReference>
<gene>
    <name evidence="2" type="ORF">DILT_LOCUS10384</name>
</gene>
<feature type="region of interest" description="Disordered" evidence="1">
    <location>
        <begin position="77"/>
        <end position="96"/>
    </location>
</feature>
<organism evidence="2 3">
    <name type="scientific">Dibothriocephalus latus</name>
    <name type="common">Fish tapeworm</name>
    <name type="synonym">Diphyllobothrium latum</name>
    <dbReference type="NCBI Taxonomy" id="60516"/>
    <lineage>
        <taxon>Eukaryota</taxon>
        <taxon>Metazoa</taxon>
        <taxon>Spiralia</taxon>
        <taxon>Lophotrochozoa</taxon>
        <taxon>Platyhelminthes</taxon>
        <taxon>Cestoda</taxon>
        <taxon>Eucestoda</taxon>
        <taxon>Diphyllobothriidea</taxon>
        <taxon>Diphyllobothriidae</taxon>
        <taxon>Dibothriocephalus</taxon>
    </lineage>
</organism>